<evidence type="ECO:0000313" key="3">
    <source>
        <dbReference type="Proteomes" id="UP000499080"/>
    </source>
</evidence>
<keyword evidence="1" id="KW-0472">Membrane</keyword>
<name>A0A4Y2X359_ARAVE</name>
<keyword evidence="1" id="KW-0812">Transmembrane</keyword>
<evidence type="ECO:0000313" key="2">
    <source>
        <dbReference type="EMBL" id="GBO43324.1"/>
    </source>
</evidence>
<sequence>MDLGMNWMTGLGFGSSAVVEDILILAMIAGSAQAFSGASGKVLLLIGFFGHHVKFAACGSLQWIHLGGVSLGFGHSLDLWGPVHFMLLGFLVQSRLWGKNSWQL</sequence>
<dbReference type="AlphaFoldDB" id="A0A4Y2X359"/>
<accession>A0A4Y2X359</accession>
<feature type="transmembrane region" description="Helical" evidence="1">
    <location>
        <begin position="42"/>
        <end position="64"/>
    </location>
</feature>
<comment type="caution">
    <text evidence="2">The sequence shown here is derived from an EMBL/GenBank/DDBJ whole genome shotgun (WGS) entry which is preliminary data.</text>
</comment>
<keyword evidence="3" id="KW-1185">Reference proteome</keyword>
<feature type="transmembrane region" description="Helical" evidence="1">
    <location>
        <begin position="79"/>
        <end position="98"/>
    </location>
</feature>
<evidence type="ECO:0000256" key="1">
    <source>
        <dbReference type="SAM" id="Phobius"/>
    </source>
</evidence>
<feature type="transmembrane region" description="Helical" evidence="1">
    <location>
        <begin position="6"/>
        <end position="30"/>
    </location>
</feature>
<protein>
    <submittedName>
        <fullName evidence="2">Uncharacterized protein</fullName>
    </submittedName>
</protein>
<reference evidence="2 3" key="1">
    <citation type="journal article" date="2019" name="Sci. Rep.">
        <title>Orb-weaving spider Araneus ventricosus genome elucidates the spidroin gene catalogue.</title>
        <authorList>
            <person name="Kono N."/>
            <person name="Nakamura H."/>
            <person name="Ohtoshi R."/>
            <person name="Moran D.A.P."/>
            <person name="Shinohara A."/>
            <person name="Yoshida Y."/>
            <person name="Fujiwara M."/>
            <person name="Mori M."/>
            <person name="Tomita M."/>
            <person name="Arakawa K."/>
        </authorList>
    </citation>
    <scope>NUCLEOTIDE SEQUENCE [LARGE SCALE GENOMIC DNA]</scope>
</reference>
<dbReference type="EMBL" id="BGPR01069709">
    <property type="protein sequence ID" value="GBO43324.1"/>
    <property type="molecule type" value="Genomic_DNA"/>
</dbReference>
<gene>
    <name evidence="2" type="ORF">AVEN_198249_1</name>
</gene>
<organism evidence="2 3">
    <name type="scientific">Araneus ventricosus</name>
    <name type="common">Orbweaver spider</name>
    <name type="synonym">Epeira ventricosa</name>
    <dbReference type="NCBI Taxonomy" id="182803"/>
    <lineage>
        <taxon>Eukaryota</taxon>
        <taxon>Metazoa</taxon>
        <taxon>Ecdysozoa</taxon>
        <taxon>Arthropoda</taxon>
        <taxon>Chelicerata</taxon>
        <taxon>Arachnida</taxon>
        <taxon>Araneae</taxon>
        <taxon>Araneomorphae</taxon>
        <taxon>Entelegynae</taxon>
        <taxon>Araneoidea</taxon>
        <taxon>Araneidae</taxon>
        <taxon>Araneus</taxon>
    </lineage>
</organism>
<proteinExistence type="predicted"/>
<dbReference type="Proteomes" id="UP000499080">
    <property type="component" value="Unassembled WGS sequence"/>
</dbReference>
<keyword evidence="1" id="KW-1133">Transmembrane helix</keyword>